<evidence type="ECO:0000313" key="1">
    <source>
        <dbReference type="EMBL" id="OAY85388.1"/>
    </source>
</evidence>
<comment type="caution">
    <text evidence="1">The sequence shown here is derived from an EMBL/GenBank/DDBJ whole genome shotgun (WGS) entry which is preliminary data.</text>
</comment>
<keyword evidence="1" id="KW-0808">Transferase</keyword>
<reference evidence="1 2" key="1">
    <citation type="journal article" date="2016" name="DNA Res.">
        <title>The draft genome of MD-2 pineapple using hybrid error correction of long reads.</title>
        <authorList>
            <person name="Redwan R.M."/>
            <person name="Saidin A."/>
            <person name="Kumar S.V."/>
        </authorList>
    </citation>
    <scope>NUCLEOTIDE SEQUENCE [LARGE SCALE GENOMIC DNA]</scope>
    <source>
        <strain evidence="2">cv. MD2</strain>
        <tissue evidence="1">Leaf</tissue>
    </source>
</reference>
<dbReference type="Proteomes" id="UP000092600">
    <property type="component" value="Unassembled WGS sequence"/>
</dbReference>
<dbReference type="EMBL" id="LSRQ01000100">
    <property type="protein sequence ID" value="OAY85388.1"/>
    <property type="molecule type" value="Genomic_DNA"/>
</dbReference>
<keyword evidence="1" id="KW-0418">Kinase</keyword>
<accession>A0A199W847</accession>
<dbReference type="STRING" id="4615.A0A199W847"/>
<organism evidence="1 2">
    <name type="scientific">Ananas comosus</name>
    <name type="common">Pineapple</name>
    <name type="synonym">Ananas ananas</name>
    <dbReference type="NCBI Taxonomy" id="4615"/>
    <lineage>
        <taxon>Eukaryota</taxon>
        <taxon>Viridiplantae</taxon>
        <taxon>Streptophyta</taxon>
        <taxon>Embryophyta</taxon>
        <taxon>Tracheophyta</taxon>
        <taxon>Spermatophyta</taxon>
        <taxon>Magnoliopsida</taxon>
        <taxon>Liliopsida</taxon>
        <taxon>Poales</taxon>
        <taxon>Bromeliaceae</taxon>
        <taxon>Bromelioideae</taxon>
        <taxon>Ananas</taxon>
    </lineage>
</organism>
<keyword evidence="1" id="KW-0675">Receptor</keyword>
<proteinExistence type="predicted"/>
<evidence type="ECO:0000313" key="2">
    <source>
        <dbReference type="Proteomes" id="UP000092600"/>
    </source>
</evidence>
<dbReference type="GO" id="GO:0016301">
    <property type="term" value="F:kinase activity"/>
    <property type="evidence" value="ECO:0007669"/>
    <property type="project" value="UniProtKB-KW"/>
</dbReference>
<protein>
    <submittedName>
        <fullName evidence="1">Wall-associated receptor kinase-like 20</fullName>
    </submittedName>
</protein>
<gene>
    <name evidence="1" type="ORF">ACMD2_12689</name>
</gene>
<name>A0A199W847_ANACO</name>
<dbReference type="AlphaFoldDB" id="A0A199W847"/>
<sequence>MKEGASAVELDTMKAVGFLAMGCLEERRQNRPSMKEVTEEIEYIMSIEAGGGGGSSSVEQQHSA</sequence>